<feature type="transmembrane region" description="Helical" evidence="7">
    <location>
        <begin position="110"/>
        <end position="132"/>
    </location>
</feature>
<dbReference type="KEGG" id="cthd:CDO33_14475"/>
<keyword evidence="6 7" id="KW-0472">Membrane</keyword>
<keyword evidence="3" id="KW-1003">Cell membrane</keyword>
<gene>
    <name evidence="9" type="ORF">CDQ84_10260</name>
</gene>
<feature type="transmembrane region" description="Helical" evidence="7">
    <location>
        <begin position="257"/>
        <end position="278"/>
    </location>
</feature>
<dbReference type="GO" id="GO:0005886">
    <property type="term" value="C:plasma membrane"/>
    <property type="evidence" value="ECO:0007669"/>
    <property type="project" value="UniProtKB-SubCell"/>
</dbReference>
<keyword evidence="2 7" id="KW-0813">Transport</keyword>
<dbReference type="PANTHER" id="PTHR43744:SF12">
    <property type="entry name" value="ABC TRANSPORTER PERMEASE PROTEIN MG189-RELATED"/>
    <property type="match status" value="1"/>
</dbReference>
<keyword evidence="4 7" id="KW-0812">Transmembrane</keyword>
<sequence length="293" mass="32993">MHRESVGKKYMEGILYYILLIPIAIIMILPFYWSLITSFKYNEDIFAIPIIWIPNRITLQHYIDAFTTVPYARYFANSFYLASLGVISNLFFGSLGGYAFAKLRFKGRNLIFRILLSSFMVPGIVTMIPQFLVVKNFPLVGGNDILGKGGTGLLNTYWAIVLPGAAGAFAVFFMRQFFVTLPTELAEASRIEGAGEFRIFWSIYMPLTKPALAALAIFTFQAGWNNFLWPMIVLNDPQKATIQMGLQAFSYNRNTEYGAMMAGSLIAIIPILVLFVFAQKYFIKGIAFSGMKV</sequence>
<evidence type="ECO:0000256" key="7">
    <source>
        <dbReference type="RuleBase" id="RU363032"/>
    </source>
</evidence>
<comment type="similarity">
    <text evidence="7">Belongs to the binding-protein-dependent transport system permease family.</text>
</comment>
<dbReference type="Gene3D" id="1.10.3720.10">
    <property type="entry name" value="MetI-like"/>
    <property type="match status" value="1"/>
</dbReference>
<feature type="transmembrane region" description="Helical" evidence="7">
    <location>
        <begin position="199"/>
        <end position="224"/>
    </location>
</feature>
<evidence type="ECO:0000313" key="9">
    <source>
        <dbReference type="EMBL" id="PNT98820.1"/>
    </source>
</evidence>
<comment type="subcellular location">
    <subcellularLocation>
        <location evidence="1 7">Cell membrane</location>
        <topology evidence="1 7">Multi-pass membrane protein</topology>
    </subcellularLocation>
</comment>
<feature type="transmembrane region" description="Helical" evidence="7">
    <location>
        <begin position="157"/>
        <end position="178"/>
    </location>
</feature>
<dbReference type="RefSeq" id="WP_103081652.1">
    <property type="nucleotide sequence ID" value="NZ_CP021850.1"/>
</dbReference>
<dbReference type="PANTHER" id="PTHR43744">
    <property type="entry name" value="ABC TRANSPORTER PERMEASE PROTEIN MG189-RELATED-RELATED"/>
    <property type="match status" value="1"/>
</dbReference>
<feature type="domain" description="ABC transmembrane type-1" evidence="8">
    <location>
        <begin position="75"/>
        <end position="278"/>
    </location>
</feature>
<evidence type="ECO:0000256" key="5">
    <source>
        <dbReference type="ARBA" id="ARBA00022989"/>
    </source>
</evidence>
<evidence type="ECO:0000256" key="2">
    <source>
        <dbReference type="ARBA" id="ARBA00022448"/>
    </source>
</evidence>
<dbReference type="GO" id="GO:0055085">
    <property type="term" value="P:transmembrane transport"/>
    <property type="evidence" value="ECO:0007669"/>
    <property type="project" value="InterPro"/>
</dbReference>
<name>A0A2K2FDU4_9CLOT</name>
<dbReference type="SUPFAM" id="SSF161098">
    <property type="entry name" value="MetI-like"/>
    <property type="match status" value="1"/>
</dbReference>
<evidence type="ECO:0000259" key="8">
    <source>
        <dbReference type="PROSITE" id="PS50928"/>
    </source>
</evidence>
<proteinExistence type="inferred from homology"/>
<evidence type="ECO:0000256" key="6">
    <source>
        <dbReference type="ARBA" id="ARBA00023136"/>
    </source>
</evidence>
<evidence type="ECO:0000313" key="10">
    <source>
        <dbReference type="Proteomes" id="UP000236151"/>
    </source>
</evidence>
<evidence type="ECO:0000256" key="1">
    <source>
        <dbReference type="ARBA" id="ARBA00004651"/>
    </source>
</evidence>
<dbReference type="EMBL" id="NIOJ01000024">
    <property type="protein sequence ID" value="PNT98820.1"/>
    <property type="molecule type" value="Genomic_DNA"/>
</dbReference>
<dbReference type="AlphaFoldDB" id="A0A2K2FDU4"/>
<dbReference type="OrthoDB" id="9771544at2"/>
<feature type="transmembrane region" description="Helical" evidence="7">
    <location>
        <begin position="79"/>
        <end position="101"/>
    </location>
</feature>
<dbReference type="CDD" id="cd06261">
    <property type="entry name" value="TM_PBP2"/>
    <property type="match status" value="1"/>
</dbReference>
<keyword evidence="10" id="KW-1185">Reference proteome</keyword>
<organism evidence="9 10">
    <name type="scientific">Clostridium thermosuccinogenes</name>
    <dbReference type="NCBI Taxonomy" id="84032"/>
    <lineage>
        <taxon>Bacteria</taxon>
        <taxon>Bacillati</taxon>
        <taxon>Bacillota</taxon>
        <taxon>Clostridia</taxon>
        <taxon>Eubacteriales</taxon>
        <taxon>Clostridiaceae</taxon>
        <taxon>Clostridium</taxon>
    </lineage>
</organism>
<evidence type="ECO:0000256" key="4">
    <source>
        <dbReference type="ARBA" id="ARBA00022692"/>
    </source>
</evidence>
<evidence type="ECO:0000256" key="3">
    <source>
        <dbReference type="ARBA" id="ARBA00022475"/>
    </source>
</evidence>
<reference evidence="10" key="1">
    <citation type="submission" date="2017-06" db="EMBL/GenBank/DDBJ databases">
        <title>Investigating the central metabolism of Clostridium thermosuccinogenes.</title>
        <authorList>
            <person name="Koendjbiharie J.G."/>
            <person name="Van Kranenburg R."/>
            <person name="Vriesendorp B."/>
        </authorList>
    </citation>
    <scope>NUCLEOTIDE SEQUENCE [LARGE SCALE GENOMIC DNA]</scope>
    <source>
        <strain evidence="10">DSM 5806</strain>
    </source>
</reference>
<dbReference type="PROSITE" id="PS50928">
    <property type="entry name" value="ABC_TM1"/>
    <property type="match status" value="1"/>
</dbReference>
<dbReference type="Proteomes" id="UP000236151">
    <property type="component" value="Unassembled WGS sequence"/>
</dbReference>
<dbReference type="InterPro" id="IPR035906">
    <property type="entry name" value="MetI-like_sf"/>
</dbReference>
<comment type="caution">
    <text evidence="9">The sequence shown here is derived from an EMBL/GenBank/DDBJ whole genome shotgun (WGS) entry which is preliminary data.</text>
</comment>
<dbReference type="Pfam" id="PF00528">
    <property type="entry name" value="BPD_transp_1"/>
    <property type="match status" value="1"/>
</dbReference>
<keyword evidence="5 7" id="KW-1133">Transmembrane helix</keyword>
<dbReference type="InterPro" id="IPR000515">
    <property type="entry name" value="MetI-like"/>
</dbReference>
<accession>A0A2K2FDU4</accession>
<feature type="transmembrane region" description="Helical" evidence="7">
    <location>
        <begin position="14"/>
        <end position="33"/>
    </location>
</feature>
<protein>
    <submittedName>
        <fullName evidence="9">ABC transporter permease</fullName>
    </submittedName>
</protein>